<evidence type="ECO:0000313" key="3">
    <source>
        <dbReference type="Proteomes" id="UP000322667"/>
    </source>
</evidence>
<keyword evidence="1" id="KW-1133">Transmembrane helix</keyword>
<dbReference type="Proteomes" id="UP000322667">
    <property type="component" value="Chromosome A06"/>
</dbReference>
<proteinExistence type="predicted"/>
<name>A0A5D2Q089_GOSTO</name>
<keyword evidence="3" id="KW-1185">Reference proteome</keyword>
<accession>A0A5D2Q089</accession>
<evidence type="ECO:0000256" key="1">
    <source>
        <dbReference type="SAM" id="Phobius"/>
    </source>
</evidence>
<evidence type="ECO:0000313" key="2">
    <source>
        <dbReference type="EMBL" id="TYI21861.1"/>
    </source>
</evidence>
<protein>
    <submittedName>
        <fullName evidence="2">Uncharacterized protein</fullName>
    </submittedName>
</protein>
<dbReference type="AlphaFoldDB" id="A0A5D2Q089"/>
<dbReference type="EMBL" id="CM017615">
    <property type="protein sequence ID" value="TYI21861.1"/>
    <property type="molecule type" value="Genomic_DNA"/>
</dbReference>
<feature type="transmembrane region" description="Helical" evidence="1">
    <location>
        <begin position="21"/>
        <end position="45"/>
    </location>
</feature>
<gene>
    <name evidence="2" type="ORF">ES332_A06G066500v1</name>
</gene>
<reference evidence="2 3" key="1">
    <citation type="submission" date="2019-07" db="EMBL/GenBank/DDBJ databases">
        <title>WGS assembly of Gossypium tomentosum.</title>
        <authorList>
            <person name="Chen Z.J."/>
            <person name="Sreedasyam A."/>
            <person name="Ando A."/>
            <person name="Song Q."/>
            <person name="De L."/>
            <person name="Hulse-Kemp A."/>
            <person name="Ding M."/>
            <person name="Ye W."/>
            <person name="Kirkbride R."/>
            <person name="Jenkins J."/>
            <person name="Plott C."/>
            <person name="Lovell J."/>
            <person name="Lin Y.-M."/>
            <person name="Vaughn R."/>
            <person name="Liu B."/>
            <person name="Li W."/>
            <person name="Simpson S."/>
            <person name="Scheffler B."/>
            <person name="Saski C."/>
            <person name="Grover C."/>
            <person name="Hu G."/>
            <person name="Conover J."/>
            <person name="Carlson J."/>
            <person name="Shu S."/>
            <person name="Boston L."/>
            <person name="Williams M."/>
            <person name="Peterson D."/>
            <person name="Mcgee K."/>
            <person name="Jones D."/>
            <person name="Wendel J."/>
            <person name="Stelly D."/>
            <person name="Grimwood J."/>
            <person name="Schmutz J."/>
        </authorList>
    </citation>
    <scope>NUCLEOTIDE SEQUENCE [LARGE SCALE GENOMIC DNA]</scope>
    <source>
        <strain evidence="2">7179.01</strain>
    </source>
</reference>
<keyword evidence="1" id="KW-0472">Membrane</keyword>
<keyword evidence="1" id="KW-0812">Transmembrane</keyword>
<sequence length="136" mass="15219">MSCHFQAPICFDDNNTKDKAFIYYPFFFEIRFFILSLSLAFVTIFPPRLKGVDSAPLPQTLYLPSMRMLLLGMGKGCCCEGSILKPGVRPSVPKPPNLSLILSFGYRTPHQTGSLFSFSPCHLFPLVHELISGEPD</sequence>
<organism evidence="2 3">
    <name type="scientific">Gossypium tomentosum</name>
    <name type="common">Hawaiian cotton</name>
    <name type="synonym">Gossypium sandvicense</name>
    <dbReference type="NCBI Taxonomy" id="34277"/>
    <lineage>
        <taxon>Eukaryota</taxon>
        <taxon>Viridiplantae</taxon>
        <taxon>Streptophyta</taxon>
        <taxon>Embryophyta</taxon>
        <taxon>Tracheophyta</taxon>
        <taxon>Spermatophyta</taxon>
        <taxon>Magnoliopsida</taxon>
        <taxon>eudicotyledons</taxon>
        <taxon>Gunneridae</taxon>
        <taxon>Pentapetalae</taxon>
        <taxon>rosids</taxon>
        <taxon>malvids</taxon>
        <taxon>Malvales</taxon>
        <taxon>Malvaceae</taxon>
        <taxon>Malvoideae</taxon>
        <taxon>Gossypium</taxon>
    </lineage>
</organism>